<evidence type="ECO:0000256" key="4">
    <source>
        <dbReference type="ARBA" id="ARBA00023143"/>
    </source>
</evidence>
<proteinExistence type="inferred from homology"/>
<dbReference type="GO" id="GO:0009424">
    <property type="term" value="C:bacterial-type flagellum hook"/>
    <property type="evidence" value="ECO:0007669"/>
    <property type="project" value="UniProtKB-UniRule"/>
</dbReference>
<comment type="subcellular location">
    <subcellularLocation>
        <location evidence="5">Secreted</location>
    </subcellularLocation>
    <subcellularLocation>
        <location evidence="5">Bacterial flagellum</location>
    </subcellularLocation>
</comment>
<feature type="domain" description="Flagellar hook-associated protein 2 N-terminal" evidence="6">
    <location>
        <begin position="10"/>
        <end position="106"/>
    </location>
</feature>
<dbReference type="Proteomes" id="UP000199410">
    <property type="component" value="Unassembled WGS sequence"/>
</dbReference>
<evidence type="ECO:0000259" key="6">
    <source>
        <dbReference type="Pfam" id="PF02465"/>
    </source>
</evidence>
<dbReference type="PANTHER" id="PTHR30288:SF0">
    <property type="entry name" value="FLAGELLAR HOOK-ASSOCIATED PROTEIN 2"/>
    <property type="match status" value="1"/>
</dbReference>
<comment type="caution">
    <text evidence="8">The sequence shown here is derived from an EMBL/GenBank/DDBJ whole genome shotgun (WGS) entry which is preliminary data.</text>
</comment>
<keyword evidence="5" id="KW-0964">Secreted</keyword>
<dbReference type="InterPro" id="IPR010809">
    <property type="entry name" value="FliD_C"/>
</dbReference>
<dbReference type="Pfam" id="PF07195">
    <property type="entry name" value="FliD_C"/>
    <property type="match status" value="1"/>
</dbReference>
<dbReference type="InterPro" id="IPR003481">
    <property type="entry name" value="FliD_N"/>
</dbReference>
<protein>
    <recommendedName>
        <fullName evidence="5">Flagellar hook-associated protein 2</fullName>
        <shortName evidence="5">HAP2</shortName>
    </recommendedName>
    <alternativeName>
        <fullName evidence="5">Flagellar cap protein</fullName>
    </alternativeName>
</protein>
<dbReference type="InterPro" id="IPR040026">
    <property type="entry name" value="FliD"/>
</dbReference>
<keyword evidence="8" id="KW-0966">Cell projection</keyword>
<dbReference type="Pfam" id="PF02465">
    <property type="entry name" value="FliD_N"/>
    <property type="match status" value="1"/>
</dbReference>
<evidence type="ECO:0000256" key="3">
    <source>
        <dbReference type="ARBA" id="ARBA00023054"/>
    </source>
</evidence>
<gene>
    <name evidence="8" type="ORF">SAMN02787113_03181</name>
</gene>
<dbReference type="PANTHER" id="PTHR30288">
    <property type="entry name" value="FLAGELLAR CAP/ASSEMBLY PROTEIN FLID"/>
    <property type="match status" value="1"/>
</dbReference>
<evidence type="ECO:0000256" key="1">
    <source>
        <dbReference type="ARBA" id="ARBA00009764"/>
    </source>
</evidence>
<organism evidence="8 9">
    <name type="scientific">Lysinibacillus fusiformis</name>
    <dbReference type="NCBI Taxonomy" id="28031"/>
    <lineage>
        <taxon>Bacteria</taxon>
        <taxon>Bacillati</taxon>
        <taxon>Bacillota</taxon>
        <taxon>Bacilli</taxon>
        <taxon>Bacillales</taxon>
        <taxon>Bacillaceae</taxon>
        <taxon>Lysinibacillus</taxon>
    </lineage>
</organism>
<evidence type="ECO:0000259" key="7">
    <source>
        <dbReference type="Pfam" id="PF07195"/>
    </source>
</evidence>
<comment type="subunit">
    <text evidence="2 5">Homopentamer.</text>
</comment>
<evidence type="ECO:0000256" key="2">
    <source>
        <dbReference type="ARBA" id="ARBA00011255"/>
    </source>
</evidence>
<dbReference type="GO" id="GO:0009421">
    <property type="term" value="C:bacterial-type flagellum filament cap"/>
    <property type="evidence" value="ECO:0007669"/>
    <property type="project" value="InterPro"/>
</dbReference>
<comment type="similarity">
    <text evidence="1 5">Belongs to the FliD family.</text>
</comment>
<keyword evidence="8" id="KW-0969">Cilium</keyword>
<accession>A0A1H9M281</accession>
<evidence type="ECO:0000256" key="5">
    <source>
        <dbReference type="RuleBase" id="RU362066"/>
    </source>
</evidence>
<dbReference type="RefSeq" id="WP_089986740.1">
    <property type="nucleotide sequence ID" value="NZ_FMVP01000011.1"/>
</dbReference>
<keyword evidence="4 5" id="KW-0975">Bacterial flagellum</keyword>
<keyword evidence="3" id="KW-0175">Coiled coil</keyword>
<dbReference type="GO" id="GO:0007155">
    <property type="term" value="P:cell adhesion"/>
    <property type="evidence" value="ECO:0007669"/>
    <property type="project" value="InterPro"/>
</dbReference>
<name>A0A1H9M281_9BACI</name>
<dbReference type="GO" id="GO:0071973">
    <property type="term" value="P:bacterial-type flagellum-dependent cell motility"/>
    <property type="evidence" value="ECO:0007669"/>
    <property type="project" value="TreeGrafter"/>
</dbReference>
<comment type="function">
    <text evidence="5">Required for morphogenesis and for the elongation of the flagellar filament by facilitating polymerization of the flagellin monomers at the tip of growing filament. Forms a capping structure, which prevents flagellin subunits (transported through the central channel of the flagellum) from leaking out without polymerization at the distal end.</text>
</comment>
<feature type="domain" description="Flagellar hook-associated protein 2 C-terminal" evidence="7">
    <location>
        <begin position="339"/>
        <end position="618"/>
    </location>
</feature>
<sequence>MVTRIGGLASGMDIDSFVAKLMSAERAPLYKLQQQKTKFEWQRDSYRSVNTKLKTFEDYVKDNFRYVKDLGKKEVTVSDSTNVSVTAGSTAQGNLSISSITSLATAAKVNGSLNGQTSSQRLASKSDSLATMMGSGAPAELTFTLNEIDSSDPNNPVIQNPKEIKIDTSQSIESILTQLNKEAGLTASFNEKTGQFSFGTKANYSVSFDDATSKNALDNLGMNTNASTGQFTSDTKWINESGGSVNSKTRLGELGLTDGSFTISVPQANGKNVSKEIKYRATDSVEDLLKTISGAGATALVGSDGKISITANATGEGNITFSGLDSTLSSMLNNSQIGGTDAKFIVNDVEMTSKSNKVTVSGYEIILKNKFNEVANNTPPVTISSSVDTDALVDKIKEFVDTYNGLITDLGGQLKETKYRDYAPLTTEQREGMSESEIKLWETKAKSGLLRNDSIIRDGLTKLRAQFVGQVGGLNDKSIDALSELGITTSSKLSDGGKLQINDEKKLRDAIAKDPNQVILMFANTGKADDVEVIDGQVKKVDSRGIAQRLTDTLANIMKDIEKKAGKTTDTDNKYTIGKSMVDLDSRIERMQKRLVTVEQRYWRQFSAMESAINKANQQSSMFSQG</sequence>
<evidence type="ECO:0000313" key="8">
    <source>
        <dbReference type="EMBL" id="SER17778.1"/>
    </source>
</evidence>
<dbReference type="EMBL" id="FOEL01000011">
    <property type="protein sequence ID" value="SER17778.1"/>
    <property type="molecule type" value="Genomic_DNA"/>
</dbReference>
<dbReference type="GO" id="GO:0005576">
    <property type="term" value="C:extracellular region"/>
    <property type="evidence" value="ECO:0007669"/>
    <property type="project" value="UniProtKB-SubCell"/>
</dbReference>
<dbReference type="AlphaFoldDB" id="A0A1H9M281"/>
<keyword evidence="8" id="KW-0282">Flagellum</keyword>
<evidence type="ECO:0000313" key="9">
    <source>
        <dbReference type="Proteomes" id="UP000199410"/>
    </source>
</evidence>
<reference evidence="8 9" key="1">
    <citation type="submission" date="2016-10" db="EMBL/GenBank/DDBJ databases">
        <authorList>
            <person name="Varghese N."/>
            <person name="Submissions S."/>
        </authorList>
    </citation>
    <scope>NUCLEOTIDE SEQUENCE [LARGE SCALE GENOMIC DNA]</scope>
    <source>
        <strain evidence="8 9">TC-13</strain>
    </source>
</reference>